<sequence>MSFGTTTRAKMLLIVRVNLGWIDVMLFVLTRNTLIVRRTRTASTNMRSGINVTTHQTMFVDLDPADSQYELQQRSPHGQLKAETDHQPFDGKKTTDAREMDAAGMFRVKVFDGQV</sequence>
<protein>
    <submittedName>
        <fullName evidence="3">Uncharacterized protein</fullName>
    </submittedName>
</protein>
<feature type="compositionally biased region" description="Basic and acidic residues" evidence="1">
    <location>
        <begin position="80"/>
        <end position="94"/>
    </location>
</feature>
<comment type="caution">
    <text evidence="3">The sequence shown here is derived from an EMBL/GenBank/DDBJ whole genome shotgun (WGS) entry which is preliminary data.</text>
</comment>
<feature type="transmembrane region" description="Helical" evidence="2">
    <location>
        <begin position="12"/>
        <end position="30"/>
    </location>
</feature>
<feature type="region of interest" description="Disordered" evidence="1">
    <location>
        <begin position="72"/>
        <end position="94"/>
    </location>
</feature>
<name>A0AAD7G3F8_MYCRO</name>
<proteinExistence type="predicted"/>
<evidence type="ECO:0000313" key="4">
    <source>
        <dbReference type="Proteomes" id="UP001221757"/>
    </source>
</evidence>
<keyword evidence="2" id="KW-1133">Transmembrane helix</keyword>
<dbReference type="Proteomes" id="UP001221757">
    <property type="component" value="Unassembled WGS sequence"/>
</dbReference>
<evidence type="ECO:0000256" key="1">
    <source>
        <dbReference type="SAM" id="MobiDB-lite"/>
    </source>
</evidence>
<reference evidence="3" key="1">
    <citation type="submission" date="2023-03" db="EMBL/GenBank/DDBJ databases">
        <title>Massive genome expansion in bonnet fungi (Mycena s.s.) driven by repeated elements and novel gene families across ecological guilds.</title>
        <authorList>
            <consortium name="Lawrence Berkeley National Laboratory"/>
            <person name="Harder C.B."/>
            <person name="Miyauchi S."/>
            <person name="Viragh M."/>
            <person name="Kuo A."/>
            <person name="Thoen E."/>
            <person name="Andreopoulos B."/>
            <person name="Lu D."/>
            <person name="Skrede I."/>
            <person name="Drula E."/>
            <person name="Henrissat B."/>
            <person name="Morin E."/>
            <person name="Kohler A."/>
            <person name="Barry K."/>
            <person name="LaButti K."/>
            <person name="Morin E."/>
            <person name="Salamov A."/>
            <person name="Lipzen A."/>
            <person name="Mereny Z."/>
            <person name="Hegedus B."/>
            <person name="Baldrian P."/>
            <person name="Stursova M."/>
            <person name="Weitz H."/>
            <person name="Taylor A."/>
            <person name="Grigoriev I.V."/>
            <person name="Nagy L.G."/>
            <person name="Martin F."/>
            <person name="Kauserud H."/>
        </authorList>
    </citation>
    <scope>NUCLEOTIDE SEQUENCE</scope>
    <source>
        <strain evidence="3">CBHHK067</strain>
    </source>
</reference>
<gene>
    <name evidence="3" type="ORF">B0H17DRAFT_1212031</name>
</gene>
<keyword evidence="2" id="KW-0812">Transmembrane</keyword>
<organism evidence="3 4">
    <name type="scientific">Mycena rosella</name>
    <name type="common">Pink bonnet</name>
    <name type="synonym">Agaricus rosellus</name>
    <dbReference type="NCBI Taxonomy" id="1033263"/>
    <lineage>
        <taxon>Eukaryota</taxon>
        <taxon>Fungi</taxon>
        <taxon>Dikarya</taxon>
        <taxon>Basidiomycota</taxon>
        <taxon>Agaricomycotina</taxon>
        <taxon>Agaricomycetes</taxon>
        <taxon>Agaricomycetidae</taxon>
        <taxon>Agaricales</taxon>
        <taxon>Marasmiineae</taxon>
        <taxon>Mycenaceae</taxon>
        <taxon>Mycena</taxon>
    </lineage>
</organism>
<keyword evidence="2" id="KW-0472">Membrane</keyword>
<evidence type="ECO:0000256" key="2">
    <source>
        <dbReference type="SAM" id="Phobius"/>
    </source>
</evidence>
<dbReference type="EMBL" id="JARKIE010000243">
    <property type="protein sequence ID" value="KAJ7662340.1"/>
    <property type="molecule type" value="Genomic_DNA"/>
</dbReference>
<accession>A0AAD7G3F8</accession>
<evidence type="ECO:0000313" key="3">
    <source>
        <dbReference type="EMBL" id="KAJ7662340.1"/>
    </source>
</evidence>
<keyword evidence="4" id="KW-1185">Reference proteome</keyword>
<dbReference type="AlphaFoldDB" id="A0AAD7G3F8"/>